<evidence type="ECO:0000256" key="4">
    <source>
        <dbReference type="ARBA" id="ARBA00022857"/>
    </source>
</evidence>
<dbReference type="PANTHER" id="PTHR43013">
    <property type="entry name" value="GLUTAMYL-TRNA REDUCTASE"/>
    <property type="match status" value="1"/>
</dbReference>
<dbReference type="PANTHER" id="PTHR43013:SF1">
    <property type="entry name" value="GLUTAMYL-TRNA REDUCTASE"/>
    <property type="match status" value="1"/>
</dbReference>
<dbReference type="EC" id="1.2.1.70" evidence="3 8"/>
<feature type="binding site" evidence="8 11">
    <location>
        <begin position="189"/>
        <end position="194"/>
    </location>
    <ligand>
        <name>NADP(+)</name>
        <dbReference type="ChEBI" id="CHEBI:58349"/>
    </ligand>
</feature>
<dbReference type="GO" id="GO:0050661">
    <property type="term" value="F:NADP binding"/>
    <property type="evidence" value="ECO:0007669"/>
    <property type="project" value="InterPro"/>
</dbReference>
<dbReference type="Proteomes" id="UP000288028">
    <property type="component" value="Unassembled WGS sequence"/>
</dbReference>
<feature type="active site" description="Nucleophile" evidence="8 9">
    <location>
        <position position="50"/>
    </location>
</feature>
<evidence type="ECO:0000256" key="6">
    <source>
        <dbReference type="ARBA" id="ARBA00023244"/>
    </source>
</evidence>
<gene>
    <name evidence="8" type="primary">hemA</name>
    <name evidence="17" type="ORF">CBF28_03755</name>
</gene>
<reference evidence="17 18" key="1">
    <citation type="submission" date="2017-05" db="EMBL/GenBank/DDBJ databases">
        <title>Vagococcus spp. assemblies.</title>
        <authorList>
            <person name="Gulvik C.A."/>
        </authorList>
    </citation>
    <scope>NUCLEOTIDE SEQUENCE [LARGE SCALE GENOMIC DNA]</scope>
    <source>
        <strain evidence="17 18">SS1714</strain>
    </source>
</reference>
<evidence type="ECO:0000256" key="3">
    <source>
        <dbReference type="ARBA" id="ARBA00012970"/>
    </source>
</evidence>
<evidence type="ECO:0000256" key="7">
    <source>
        <dbReference type="ARBA" id="ARBA00047464"/>
    </source>
</evidence>
<dbReference type="Pfam" id="PF05201">
    <property type="entry name" value="GlutR_N"/>
    <property type="match status" value="1"/>
</dbReference>
<dbReference type="UniPathway" id="UPA00251">
    <property type="reaction ID" value="UER00316"/>
</dbReference>
<keyword evidence="4 8" id="KW-0521">NADP</keyword>
<dbReference type="PIRSF" id="PIRSF000445">
    <property type="entry name" value="4pyrrol_synth_GluRdtase"/>
    <property type="match status" value="1"/>
</dbReference>
<protein>
    <recommendedName>
        <fullName evidence="3 8">Glutamyl-tRNA reductase</fullName>
        <shortName evidence="8">GluTR</shortName>
        <ecNumber evidence="3 8">1.2.1.70</ecNumber>
    </recommendedName>
</protein>
<dbReference type="AlphaFoldDB" id="A0A430B6Y4"/>
<comment type="subunit">
    <text evidence="8">Homodimer.</text>
</comment>
<feature type="binding site" evidence="8 10">
    <location>
        <position position="120"/>
    </location>
    <ligand>
        <name>substrate</name>
    </ligand>
</feature>
<evidence type="ECO:0000256" key="10">
    <source>
        <dbReference type="PIRSR" id="PIRSR000445-2"/>
    </source>
</evidence>
<dbReference type="NCBIfam" id="TIGR01035">
    <property type="entry name" value="hemA"/>
    <property type="match status" value="1"/>
</dbReference>
<evidence type="ECO:0000256" key="13">
    <source>
        <dbReference type="RuleBase" id="RU000584"/>
    </source>
</evidence>
<dbReference type="SUPFAM" id="SSF69075">
    <property type="entry name" value="Glutamyl tRNA-reductase dimerization domain"/>
    <property type="match status" value="1"/>
</dbReference>
<dbReference type="InterPro" id="IPR000343">
    <property type="entry name" value="4pyrrol_synth_GluRdtase"/>
</dbReference>
<dbReference type="InterPro" id="IPR036343">
    <property type="entry name" value="GluRdtase_N_sf"/>
</dbReference>
<sequence>MHVLYVGLTYKNTPVRLREKVTFLNQDITAANKELFQTKSVLENVIISTCNRTEIYVVVDQLHTGKYYTKHFLADFFGVEAEELSNYLEFKEGHEALTHCFRLGCGLDSAVLGETQILGQLKTSFLEAQQAGTTGTIFNKLFNEMISFSKKMHHLYKFNDSSASLSHSALQIAKEECQDLSDKHLFVVGAGQMSQLVLKNLDNFNVGEVTIFNRTVENAEKIASLSSLTTNCHPLSELTNHLDQADILISAVSTEHSFITKDLLSEVTFEKSLLLFDLGVPRNINPHCQLIEEVTLYNVDSISERINQNAKRREEIMLQVADEVNTAVSEFEEWEKQLGIIPAIKELRRTTLEAEENALNSLQSKLPDLSDREVKIIRKHMKSIVNQALRTPIREIKELSTEENAAYDIALFKRIFGIQLEEENEREA</sequence>
<dbReference type="SUPFAM" id="SSF69742">
    <property type="entry name" value="Glutamyl tRNA-reductase catalytic, N-terminal domain"/>
    <property type="match status" value="1"/>
</dbReference>
<evidence type="ECO:0000259" key="16">
    <source>
        <dbReference type="Pfam" id="PF05201"/>
    </source>
</evidence>
<evidence type="ECO:0000256" key="2">
    <source>
        <dbReference type="ARBA" id="ARBA00005916"/>
    </source>
</evidence>
<feature type="binding site" evidence="8 10">
    <location>
        <begin position="114"/>
        <end position="116"/>
    </location>
    <ligand>
        <name>substrate</name>
    </ligand>
</feature>
<evidence type="ECO:0000313" key="17">
    <source>
        <dbReference type="EMBL" id="RSU16075.1"/>
    </source>
</evidence>
<evidence type="ECO:0000256" key="11">
    <source>
        <dbReference type="PIRSR" id="PIRSR000445-3"/>
    </source>
</evidence>
<dbReference type="HAMAP" id="MF_00087">
    <property type="entry name" value="Glu_tRNA_reductase"/>
    <property type="match status" value="1"/>
</dbReference>
<comment type="domain">
    <text evidence="8">Possesses an unusual extended V-shaped dimeric structure with each monomer consisting of three distinct domains arranged along a curved 'spinal' alpha-helix. The N-terminal catalytic domain specifically recognizes the glutamate moiety of the substrate. The second domain is the NADPH-binding domain, and the third C-terminal domain is responsible for dimerization.</text>
</comment>
<comment type="similarity">
    <text evidence="2 8 13">Belongs to the glutamyl-tRNA reductase family.</text>
</comment>
<dbReference type="FunFam" id="3.30.460.30:FF:000001">
    <property type="entry name" value="Glutamyl-tRNA reductase"/>
    <property type="match status" value="1"/>
</dbReference>
<dbReference type="GeneID" id="95581428"/>
<dbReference type="GO" id="GO:0019353">
    <property type="term" value="P:protoporphyrinogen IX biosynthetic process from glutamate"/>
    <property type="evidence" value="ECO:0007669"/>
    <property type="project" value="TreeGrafter"/>
</dbReference>
<dbReference type="RefSeq" id="WP_126792105.1">
    <property type="nucleotide sequence ID" value="NZ_CP060720.1"/>
</dbReference>
<feature type="binding site" evidence="8 10">
    <location>
        <begin position="49"/>
        <end position="52"/>
    </location>
    <ligand>
        <name>substrate</name>
    </ligand>
</feature>
<organism evidence="17 18">
    <name type="scientific">Vagococcus carniphilus</name>
    <dbReference type="NCBI Taxonomy" id="218144"/>
    <lineage>
        <taxon>Bacteria</taxon>
        <taxon>Bacillati</taxon>
        <taxon>Bacillota</taxon>
        <taxon>Bacilli</taxon>
        <taxon>Lactobacillales</taxon>
        <taxon>Enterococcaceae</taxon>
        <taxon>Vagococcus</taxon>
    </lineage>
</organism>
<dbReference type="InterPro" id="IPR036453">
    <property type="entry name" value="GluRdtase_dimer_dom_sf"/>
</dbReference>
<comment type="pathway">
    <text evidence="1 8 13">Porphyrin-containing compound metabolism; protoporphyrin-IX biosynthesis; 5-aminolevulinate from L-glutamyl-tRNA(Glu): step 1/2.</text>
</comment>
<feature type="domain" description="Quinate/shikimate 5-dehydrogenase/glutamyl-tRNA reductase" evidence="15">
    <location>
        <begin position="172"/>
        <end position="303"/>
    </location>
</feature>
<keyword evidence="18" id="KW-1185">Reference proteome</keyword>
<evidence type="ECO:0000313" key="18">
    <source>
        <dbReference type="Proteomes" id="UP000288028"/>
    </source>
</evidence>
<name>A0A430B6Y4_9ENTE</name>
<keyword evidence="6 8" id="KW-0627">Porphyrin biosynthesis</keyword>
<dbReference type="InterPro" id="IPR015896">
    <property type="entry name" value="4pyrrol_synth_GluRdtase_dimer"/>
</dbReference>
<dbReference type="Pfam" id="PF01488">
    <property type="entry name" value="Shikimate_DH"/>
    <property type="match status" value="1"/>
</dbReference>
<comment type="function">
    <text evidence="8">Catalyzes the NADPH-dependent reduction of glutamyl-tRNA(Glu) to glutamate 1-semialdehyde (GSA).</text>
</comment>
<dbReference type="InterPro" id="IPR036291">
    <property type="entry name" value="NAD(P)-bd_dom_sf"/>
</dbReference>
<evidence type="ECO:0000259" key="14">
    <source>
        <dbReference type="Pfam" id="PF00745"/>
    </source>
</evidence>
<proteinExistence type="inferred from homology"/>
<feature type="binding site" evidence="8 10">
    <location>
        <position position="109"/>
    </location>
    <ligand>
        <name>substrate</name>
    </ligand>
</feature>
<feature type="domain" description="Glutamyl-tRNA reductase N-terminal" evidence="16">
    <location>
        <begin position="6"/>
        <end position="153"/>
    </location>
</feature>
<evidence type="ECO:0000256" key="1">
    <source>
        <dbReference type="ARBA" id="ARBA00005059"/>
    </source>
</evidence>
<evidence type="ECO:0000256" key="8">
    <source>
        <dbReference type="HAMAP-Rule" id="MF_00087"/>
    </source>
</evidence>
<accession>A0A430B6Y4</accession>
<evidence type="ECO:0000259" key="15">
    <source>
        <dbReference type="Pfam" id="PF01488"/>
    </source>
</evidence>
<dbReference type="InterPro" id="IPR015895">
    <property type="entry name" value="4pyrrol_synth_GluRdtase_N"/>
</dbReference>
<evidence type="ECO:0000256" key="12">
    <source>
        <dbReference type="PIRSR" id="PIRSR000445-4"/>
    </source>
</evidence>
<comment type="caution">
    <text evidence="17">The sequence shown here is derived from an EMBL/GenBank/DDBJ whole genome shotgun (WGS) entry which is preliminary data.</text>
</comment>
<evidence type="ECO:0000256" key="5">
    <source>
        <dbReference type="ARBA" id="ARBA00023002"/>
    </source>
</evidence>
<dbReference type="EMBL" id="NGKB01000003">
    <property type="protein sequence ID" value="RSU16075.1"/>
    <property type="molecule type" value="Genomic_DNA"/>
</dbReference>
<keyword evidence="5 8" id="KW-0560">Oxidoreductase</keyword>
<dbReference type="GO" id="GO:0008883">
    <property type="term" value="F:glutamyl-tRNA reductase activity"/>
    <property type="evidence" value="ECO:0007669"/>
    <property type="project" value="UniProtKB-UniRule"/>
</dbReference>
<dbReference type="Gene3D" id="3.40.50.720">
    <property type="entry name" value="NAD(P)-binding Rossmann-like Domain"/>
    <property type="match status" value="1"/>
</dbReference>
<comment type="catalytic activity">
    <reaction evidence="7 8 13">
        <text>(S)-4-amino-5-oxopentanoate + tRNA(Glu) + NADP(+) = L-glutamyl-tRNA(Glu) + NADPH + H(+)</text>
        <dbReference type="Rhea" id="RHEA:12344"/>
        <dbReference type="Rhea" id="RHEA-COMP:9663"/>
        <dbReference type="Rhea" id="RHEA-COMP:9680"/>
        <dbReference type="ChEBI" id="CHEBI:15378"/>
        <dbReference type="ChEBI" id="CHEBI:57501"/>
        <dbReference type="ChEBI" id="CHEBI:57783"/>
        <dbReference type="ChEBI" id="CHEBI:58349"/>
        <dbReference type="ChEBI" id="CHEBI:78442"/>
        <dbReference type="ChEBI" id="CHEBI:78520"/>
        <dbReference type="EC" id="1.2.1.70"/>
    </reaction>
</comment>
<evidence type="ECO:0000256" key="9">
    <source>
        <dbReference type="PIRSR" id="PIRSR000445-1"/>
    </source>
</evidence>
<dbReference type="InterPro" id="IPR006151">
    <property type="entry name" value="Shikm_DH/Glu-tRNA_Rdtase"/>
</dbReference>
<feature type="site" description="Important for activity" evidence="8 12">
    <location>
        <position position="99"/>
    </location>
</feature>
<feature type="domain" description="Tetrapyrrole biosynthesis glutamyl-tRNA reductase dimerisation" evidence="14">
    <location>
        <begin position="323"/>
        <end position="418"/>
    </location>
</feature>
<dbReference type="Pfam" id="PF00745">
    <property type="entry name" value="GlutR_dimer"/>
    <property type="match status" value="1"/>
</dbReference>
<comment type="miscellaneous">
    <text evidence="8">During catalysis, the active site Cys acts as a nucleophile attacking the alpha-carbonyl group of tRNA-bound glutamate with the formation of a thioester intermediate between enzyme and glutamate, and the concomitant release of tRNA(Glu). The thioester intermediate is finally reduced by direct hydride transfer from NADPH, to form the product GSA.</text>
</comment>
<dbReference type="Gene3D" id="3.30.460.30">
    <property type="entry name" value="Glutamyl-tRNA reductase, N-terminal domain"/>
    <property type="match status" value="1"/>
</dbReference>
<dbReference type="OrthoDB" id="110209at2"/>
<dbReference type="SUPFAM" id="SSF51735">
    <property type="entry name" value="NAD(P)-binding Rossmann-fold domains"/>
    <property type="match status" value="1"/>
</dbReference>